<name>A0A2I3CQ22_VIBAX</name>
<protein>
    <submittedName>
        <fullName evidence="1">Uncharacterized protein</fullName>
    </submittedName>
</protein>
<accession>A0A2I3CQ22</accession>
<sequence length="38" mass="4535">MRSIEHYLIKPNFDTGNRFYTYASTLYSVYVNVNLKSE</sequence>
<dbReference type="EMBL" id="CP006719">
    <property type="protein sequence ID" value="AGV19832.1"/>
    <property type="molecule type" value="Genomic_DNA"/>
</dbReference>
<gene>
    <name evidence="1" type="ORF">N646_4023</name>
</gene>
<proteinExistence type="predicted"/>
<organism evidence="1 2">
    <name type="scientific">Vibrio alginolyticus (strain ATCC 17749 / DSM 2171 / NBRC 15630 / NCIMB 1903 / NCTC 12160 / XII-53)</name>
    <dbReference type="NCBI Taxonomy" id="1219076"/>
    <lineage>
        <taxon>Bacteria</taxon>
        <taxon>Pseudomonadati</taxon>
        <taxon>Pseudomonadota</taxon>
        <taxon>Gammaproteobacteria</taxon>
        <taxon>Vibrionales</taxon>
        <taxon>Vibrionaceae</taxon>
        <taxon>Vibrio</taxon>
    </lineage>
</organism>
<dbReference type="Proteomes" id="UP000016714">
    <property type="component" value="Chromosome 2"/>
</dbReference>
<evidence type="ECO:0000313" key="1">
    <source>
        <dbReference type="EMBL" id="AGV19832.1"/>
    </source>
</evidence>
<dbReference type="KEGG" id="vag:N646_4023"/>
<dbReference type="AlphaFoldDB" id="A0A2I3CQ22"/>
<evidence type="ECO:0000313" key="2">
    <source>
        <dbReference type="Proteomes" id="UP000016714"/>
    </source>
</evidence>
<dbReference type="HOGENOM" id="CLU_3334367_0_0_6"/>
<reference evidence="1 2" key="1">
    <citation type="journal article" date="2015" name="Genome Announc.">
        <title>Complete genome sequence of Vibrio alginolyticus ATCC 17749.</title>
        <authorList>
            <person name="Liu X.F."/>
            <person name="Cao Y."/>
            <person name="Zhang H.L."/>
            <person name="Chen Y.J."/>
            <person name="Hu C.J."/>
        </authorList>
    </citation>
    <scope>NUCLEOTIDE SEQUENCE [LARGE SCALE GENOMIC DNA]</scope>
    <source>
        <strain evidence="2">ATCC 17749 / DSM 2171 / NBRC 15630 / NCIMB 1903 / NCTC 12160 / XII-53</strain>
    </source>
</reference>